<organism evidence="3 4">
    <name type="scientific">Epilithonimonas zeae</name>
    <dbReference type="NCBI Taxonomy" id="1416779"/>
    <lineage>
        <taxon>Bacteria</taxon>
        <taxon>Pseudomonadati</taxon>
        <taxon>Bacteroidota</taxon>
        <taxon>Flavobacteriia</taxon>
        <taxon>Flavobacteriales</taxon>
        <taxon>Weeksellaceae</taxon>
        <taxon>Chryseobacterium group</taxon>
        <taxon>Epilithonimonas</taxon>
    </lineage>
</organism>
<protein>
    <submittedName>
        <fullName evidence="3">Tetratricopeptide repeat-containing protein</fullName>
    </submittedName>
</protein>
<evidence type="ECO:0000256" key="2">
    <source>
        <dbReference type="SAM" id="SignalP"/>
    </source>
</evidence>
<dbReference type="RefSeq" id="WP_074233984.1">
    <property type="nucleotide sequence ID" value="NZ_FSRK01000001.1"/>
</dbReference>
<dbReference type="Pfam" id="PF14559">
    <property type="entry name" value="TPR_19"/>
    <property type="match status" value="1"/>
</dbReference>
<feature type="signal peptide" evidence="2">
    <location>
        <begin position="1"/>
        <end position="18"/>
    </location>
</feature>
<dbReference type="EMBL" id="FSRK01000001">
    <property type="protein sequence ID" value="SIN94770.1"/>
    <property type="molecule type" value="Genomic_DNA"/>
</dbReference>
<evidence type="ECO:0000256" key="1">
    <source>
        <dbReference type="PROSITE-ProRule" id="PRU00339"/>
    </source>
</evidence>
<reference evidence="4" key="1">
    <citation type="submission" date="2016-11" db="EMBL/GenBank/DDBJ databases">
        <authorList>
            <person name="Varghese N."/>
            <person name="Submissions S."/>
        </authorList>
    </citation>
    <scope>NUCLEOTIDE SEQUENCE [LARGE SCALE GENOMIC DNA]</scope>
    <source>
        <strain evidence="4">DSM 27623</strain>
    </source>
</reference>
<gene>
    <name evidence="3" type="ORF">SAMN05444409_1279</name>
</gene>
<feature type="chain" id="PRO_5012545851" evidence="2">
    <location>
        <begin position="19"/>
        <end position="211"/>
    </location>
</feature>
<dbReference type="InterPro" id="IPR019734">
    <property type="entry name" value="TPR_rpt"/>
</dbReference>
<dbReference type="OrthoDB" id="1253210at2"/>
<evidence type="ECO:0000313" key="4">
    <source>
        <dbReference type="Proteomes" id="UP000185207"/>
    </source>
</evidence>
<keyword evidence="1" id="KW-0802">TPR repeat</keyword>
<keyword evidence="2" id="KW-0732">Signal</keyword>
<keyword evidence="4" id="KW-1185">Reference proteome</keyword>
<dbReference type="AlphaFoldDB" id="A0A1N6FHR3"/>
<dbReference type="PROSITE" id="PS50005">
    <property type="entry name" value="TPR"/>
    <property type="match status" value="1"/>
</dbReference>
<dbReference type="Proteomes" id="UP000185207">
    <property type="component" value="Unassembled WGS sequence"/>
</dbReference>
<accession>A0A1N6FHR3</accession>
<proteinExistence type="predicted"/>
<dbReference type="Gene3D" id="1.25.40.10">
    <property type="entry name" value="Tetratricopeptide repeat domain"/>
    <property type="match status" value="1"/>
</dbReference>
<evidence type="ECO:0000313" key="3">
    <source>
        <dbReference type="EMBL" id="SIN94770.1"/>
    </source>
</evidence>
<name>A0A1N6FHR3_9FLAO</name>
<dbReference type="SUPFAM" id="SSF48452">
    <property type="entry name" value="TPR-like"/>
    <property type="match status" value="1"/>
</dbReference>
<dbReference type="SMART" id="SM00028">
    <property type="entry name" value="TPR"/>
    <property type="match status" value="3"/>
</dbReference>
<dbReference type="STRING" id="1416779.SAMN05444409_1279"/>
<sequence>MKKIFKLLLLLSFQIVFAQNDYFEKGNSLLQNGKYEEAQKIFENGLKENPKDLMYKNQIALALINQGKNNDAEETIKEVLKVDSLNVAALWYGGINNFMAKEGDFKKAIIYFEKAYPLINKNSGQFFGVNFYIGKSYRNLLYSEGLSFEETDRMLETLEKYTELQPDAEDYQDTIKFVNYIKEKRPPKNVKKWVIANSEKKAEEIIKNELK</sequence>
<dbReference type="InterPro" id="IPR011990">
    <property type="entry name" value="TPR-like_helical_dom_sf"/>
</dbReference>
<feature type="repeat" description="TPR" evidence="1">
    <location>
        <begin position="19"/>
        <end position="52"/>
    </location>
</feature>